<dbReference type="PROSITE" id="PS50082">
    <property type="entry name" value="WD_REPEATS_2"/>
    <property type="match status" value="4"/>
</dbReference>
<proteinExistence type="predicted"/>
<dbReference type="PANTHER" id="PTHR43979:SF1">
    <property type="entry name" value="PRE-MRNA-PROCESSING FACTOR 17"/>
    <property type="match status" value="1"/>
</dbReference>
<evidence type="ECO:0000313" key="4">
    <source>
        <dbReference type="EMBL" id="CAG2197199.1"/>
    </source>
</evidence>
<protein>
    <submittedName>
        <fullName evidence="4">CDC40</fullName>
    </submittedName>
</protein>
<dbReference type="InterPro" id="IPR036322">
    <property type="entry name" value="WD40_repeat_dom_sf"/>
</dbReference>
<dbReference type="GO" id="GO:0000398">
    <property type="term" value="P:mRNA splicing, via spliceosome"/>
    <property type="evidence" value="ECO:0007669"/>
    <property type="project" value="InterPro"/>
</dbReference>
<dbReference type="InterPro" id="IPR001680">
    <property type="entry name" value="WD40_rpt"/>
</dbReference>
<dbReference type="AlphaFoldDB" id="A0A8S3QKB3"/>
<feature type="repeat" description="WD" evidence="3">
    <location>
        <begin position="87"/>
        <end position="119"/>
    </location>
</feature>
<dbReference type="OrthoDB" id="10257301at2759"/>
<evidence type="ECO:0000256" key="1">
    <source>
        <dbReference type="ARBA" id="ARBA00022574"/>
    </source>
</evidence>
<dbReference type="EMBL" id="CAJPWZ010000638">
    <property type="protein sequence ID" value="CAG2197199.1"/>
    <property type="molecule type" value="Genomic_DNA"/>
</dbReference>
<dbReference type="PANTHER" id="PTHR43979">
    <property type="entry name" value="PRE-MRNA-PROCESSING FACTOR 17"/>
    <property type="match status" value="1"/>
</dbReference>
<dbReference type="Pfam" id="PF00400">
    <property type="entry name" value="WD40"/>
    <property type="match status" value="5"/>
</dbReference>
<dbReference type="PROSITE" id="PS00678">
    <property type="entry name" value="WD_REPEATS_1"/>
    <property type="match status" value="1"/>
</dbReference>
<dbReference type="Gene3D" id="2.130.10.10">
    <property type="entry name" value="YVTN repeat-like/Quinoprotein amine dehydrogenase"/>
    <property type="match status" value="1"/>
</dbReference>
<dbReference type="CDD" id="cd00200">
    <property type="entry name" value="WD40"/>
    <property type="match status" value="1"/>
</dbReference>
<name>A0A8S3QKB3_MYTED</name>
<dbReference type="SMART" id="SM00320">
    <property type="entry name" value="WD40"/>
    <property type="match status" value="5"/>
</dbReference>
<keyword evidence="5" id="KW-1185">Reference proteome</keyword>
<reference evidence="4" key="1">
    <citation type="submission" date="2021-03" db="EMBL/GenBank/DDBJ databases">
        <authorList>
            <person name="Bekaert M."/>
        </authorList>
    </citation>
    <scope>NUCLEOTIDE SEQUENCE</scope>
</reference>
<dbReference type="PROSITE" id="PS50294">
    <property type="entry name" value="WD_REPEATS_REGION"/>
    <property type="match status" value="3"/>
</dbReference>
<organism evidence="4 5">
    <name type="scientific">Mytilus edulis</name>
    <name type="common">Blue mussel</name>
    <dbReference type="NCBI Taxonomy" id="6550"/>
    <lineage>
        <taxon>Eukaryota</taxon>
        <taxon>Metazoa</taxon>
        <taxon>Spiralia</taxon>
        <taxon>Lophotrochozoa</taxon>
        <taxon>Mollusca</taxon>
        <taxon>Bivalvia</taxon>
        <taxon>Autobranchia</taxon>
        <taxon>Pteriomorphia</taxon>
        <taxon>Mytilida</taxon>
        <taxon>Mytiloidea</taxon>
        <taxon>Mytilidae</taxon>
        <taxon>Mytilinae</taxon>
        <taxon>Mytilus</taxon>
    </lineage>
</organism>
<evidence type="ECO:0000313" key="5">
    <source>
        <dbReference type="Proteomes" id="UP000683360"/>
    </source>
</evidence>
<dbReference type="Proteomes" id="UP000683360">
    <property type="component" value="Unassembled WGS sequence"/>
</dbReference>
<feature type="repeat" description="WD" evidence="3">
    <location>
        <begin position="219"/>
        <end position="252"/>
    </location>
</feature>
<dbReference type="InterPro" id="IPR032847">
    <property type="entry name" value="PRPF17"/>
</dbReference>
<dbReference type="InterPro" id="IPR015943">
    <property type="entry name" value="WD40/YVTN_repeat-like_dom_sf"/>
</dbReference>
<gene>
    <name evidence="4" type="ORF">MEDL_12032</name>
</gene>
<feature type="repeat" description="WD" evidence="3">
    <location>
        <begin position="189"/>
        <end position="218"/>
    </location>
</feature>
<dbReference type="InterPro" id="IPR019775">
    <property type="entry name" value="WD40_repeat_CS"/>
</dbReference>
<evidence type="ECO:0000256" key="3">
    <source>
        <dbReference type="PROSITE-ProRule" id="PRU00221"/>
    </source>
</evidence>
<accession>A0A8S3QKB3</accession>
<dbReference type="GO" id="GO:0071013">
    <property type="term" value="C:catalytic step 2 spliceosome"/>
    <property type="evidence" value="ECO:0007669"/>
    <property type="project" value="InterPro"/>
</dbReference>
<sequence length="252" mass="29419">MDSKLKIWEVYNDRRLVRTYSGHKQAVRDACFNNSGTEILSCAYDRFCKLWDTETGECKARFTSKKVPYCIRFNPDEDKQHLFVAEYDRHLGAVNALEFVDQNRRFVSTSDDKSMRIWEWGIPVDFKYIADPSMHSMPAIKLSPNGKWLACQSMDNKICIFNVLNRFKYMRKKLFTGHMVAGYACQPDFSPDMSYVISGDADGKLYVWDWKTTKLYTKFKAHDDVCSTVLWHPHETSKVASCGWDGVIKYWD</sequence>
<comment type="caution">
    <text evidence="4">The sequence shown here is derived from an EMBL/GenBank/DDBJ whole genome shotgun (WGS) entry which is preliminary data.</text>
</comment>
<dbReference type="GO" id="GO:0003729">
    <property type="term" value="F:mRNA binding"/>
    <property type="evidence" value="ECO:0007669"/>
    <property type="project" value="TreeGrafter"/>
</dbReference>
<keyword evidence="2" id="KW-0677">Repeat</keyword>
<dbReference type="SUPFAM" id="SSF50978">
    <property type="entry name" value="WD40 repeat-like"/>
    <property type="match status" value="1"/>
</dbReference>
<feature type="repeat" description="WD" evidence="3">
    <location>
        <begin position="20"/>
        <end position="61"/>
    </location>
</feature>
<evidence type="ECO:0000256" key="2">
    <source>
        <dbReference type="ARBA" id="ARBA00022737"/>
    </source>
</evidence>
<keyword evidence="1 3" id="KW-0853">WD repeat</keyword>